<evidence type="ECO:0000313" key="7">
    <source>
        <dbReference type="Proteomes" id="UP000433089"/>
    </source>
</evidence>
<reference evidence="6 7" key="1">
    <citation type="submission" date="2019-10" db="EMBL/GenBank/DDBJ databases">
        <authorList>
            <person name="Karimi E."/>
        </authorList>
    </citation>
    <scope>NUCLEOTIDE SEQUENCE [LARGE SCALE GENOMIC DNA]</scope>
    <source>
        <strain evidence="6">Bacillus sp. 348</strain>
    </source>
</reference>
<dbReference type="EMBL" id="CABWLH010000008">
    <property type="protein sequence ID" value="VXB12568.1"/>
    <property type="molecule type" value="Genomic_DNA"/>
</dbReference>
<evidence type="ECO:0000256" key="2">
    <source>
        <dbReference type="ARBA" id="ARBA00014721"/>
    </source>
</evidence>
<evidence type="ECO:0000313" key="6">
    <source>
        <dbReference type="EMBL" id="VXB12568.1"/>
    </source>
</evidence>
<gene>
    <name evidence="6" type="ORF">BACI348_30297</name>
</gene>
<feature type="compositionally biased region" description="Polar residues" evidence="5">
    <location>
        <begin position="46"/>
        <end position="55"/>
    </location>
</feature>
<accession>A0A1K1YEA5</accession>
<keyword evidence="4" id="KW-0749">Sporulation</keyword>
<sequence>MMDKQQNKTNAQQVKKQNQAAAQGGQYGTEFASETDAQHVKKYNQKAEQNKQQNS</sequence>
<evidence type="ECO:0000256" key="1">
    <source>
        <dbReference type="ARBA" id="ARBA00006710"/>
    </source>
</evidence>
<feature type="compositionally biased region" description="Low complexity" evidence="5">
    <location>
        <begin position="7"/>
        <end position="23"/>
    </location>
</feature>
<evidence type="ECO:0000256" key="3">
    <source>
        <dbReference type="ARBA" id="ARBA00022737"/>
    </source>
</evidence>
<comment type="similarity">
    <text evidence="1">Belongs to the gamma-type SASP family.</text>
</comment>
<dbReference type="InterPro" id="IPR006341">
    <property type="entry name" value="Spore_gamma"/>
</dbReference>
<accession>A0A653N7U8</accession>
<dbReference type="AlphaFoldDB" id="A0A1K1YEA5"/>
<dbReference type="Pfam" id="PF04259">
    <property type="entry name" value="SASP_gamma"/>
    <property type="match status" value="1"/>
</dbReference>
<dbReference type="Proteomes" id="UP000433089">
    <property type="component" value="Unassembled WGS sequence"/>
</dbReference>
<organism evidence="6 7">
    <name type="scientific">Bacillus altitudinis</name>
    <dbReference type="NCBI Taxonomy" id="293387"/>
    <lineage>
        <taxon>Bacteria</taxon>
        <taxon>Bacillati</taxon>
        <taxon>Bacillota</taxon>
        <taxon>Bacilli</taxon>
        <taxon>Bacillales</taxon>
        <taxon>Bacillaceae</taxon>
        <taxon>Bacillus</taxon>
    </lineage>
</organism>
<dbReference type="NCBIfam" id="TIGR01442">
    <property type="entry name" value="SASP_gamma"/>
    <property type="match status" value="1"/>
</dbReference>
<evidence type="ECO:0000256" key="4">
    <source>
        <dbReference type="ARBA" id="ARBA00022969"/>
    </source>
</evidence>
<proteinExistence type="inferred from homology"/>
<keyword evidence="3" id="KW-0677">Repeat</keyword>
<name>A0A1K1YEA5_BACAB</name>
<protein>
    <recommendedName>
        <fullName evidence="2">Small, acid-soluble spore protein gamma-type</fullName>
    </recommendedName>
</protein>
<evidence type="ECO:0000256" key="5">
    <source>
        <dbReference type="SAM" id="MobiDB-lite"/>
    </source>
</evidence>
<feature type="region of interest" description="Disordered" evidence="5">
    <location>
        <begin position="1"/>
        <end position="55"/>
    </location>
</feature>
<dbReference type="GO" id="GO:0030435">
    <property type="term" value="P:sporulation resulting in formation of a cellular spore"/>
    <property type="evidence" value="ECO:0007669"/>
    <property type="project" value="UniProtKB-KW"/>
</dbReference>